<accession>A0A1H6X0L4</accession>
<keyword evidence="2" id="KW-1185">Reference proteome</keyword>
<organism evidence="1 2">
    <name type="scientific">Propionispira arboris</name>
    <dbReference type="NCBI Taxonomy" id="84035"/>
    <lineage>
        <taxon>Bacteria</taxon>
        <taxon>Bacillati</taxon>
        <taxon>Bacillota</taxon>
        <taxon>Negativicutes</taxon>
        <taxon>Selenomonadales</taxon>
        <taxon>Selenomonadaceae</taxon>
        <taxon>Propionispira</taxon>
    </lineage>
</organism>
<sequence length="63" mass="7280">MKNEQNELDSTCGVSDDELTKRFSEAVRIENEIKTIKGLPISKYDHEKKAPYIQYPDGSREYA</sequence>
<dbReference type="RefSeq" id="WP_091829839.1">
    <property type="nucleotide sequence ID" value="NZ_FNZK01000004.1"/>
</dbReference>
<dbReference type="EMBL" id="FNZK01000004">
    <property type="protein sequence ID" value="SEJ18282.1"/>
    <property type="molecule type" value="Genomic_DNA"/>
</dbReference>
<evidence type="ECO:0000313" key="2">
    <source>
        <dbReference type="Proteomes" id="UP000199662"/>
    </source>
</evidence>
<reference evidence="1 2" key="1">
    <citation type="submission" date="2016-10" db="EMBL/GenBank/DDBJ databases">
        <authorList>
            <person name="de Groot N.N."/>
        </authorList>
    </citation>
    <scope>NUCLEOTIDE SEQUENCE [LARGE SCALE GENOMIC DNA]</scope>
    <source>
        <strain evidence="1 2">DSM 2179</strain>
    </source>
</reference>
<protein>
    <submittedName>
        <fullName evidence="1">Uncharacterized protein</fullName>
    </submittedName>
</protein>
<proteinExistence type="predicted"/>
<dbReference type="Proteomes" id="UP000199662">
    <property type="component" value="Unassembled WGS sequence"/>
</dbReference>
<name>A0A1H6X0L4_9FIRM</name>
<gene>
    <name evidence="1" type="ORF">SAMN05660742_10474</name>
</gene>
<evidence type="ECO:0000313" key="1">
    <source>
        <dbReference type="EMBL" id="SEJ18282.1"/>
    </source>
</evidence>
<dbReference type="AlphaFoldDB" id="A0A1H6X0L4"/>